<accession>A0ABT1WD08</accession>
<sequence length="286" mass="31962">MDVTRDWALNTLAPAFAPFAKRWRDADSPEQSHFIPVRITRPGSPGEPAQGWIHRDLLNTIETALARLELSFRREASALHLEVRGDKKPPNDLQTLAEHLRALGLLKGWRGETQAVQASRENTLMHVERALFKALGLCSEAVHVHVETHDGLVWLGVRADHKAENPGMLDNLCAGGVCNGETPQATLWRELQEETGLSAQDFEHMAWVYNPNTPLRMNRPLLHGGWHQEWVHVVHAVLKPGVWPRNQDGEVKAFNLLSRLACTQQVNDGRLTPDAGLCTALVLSKQ</sequence>
<keyword evidence="2" id="KW-0378">Hydrolase</keyword>
<comment type="cofactor">
    <cofactor evidence="1">
        <name>Mg(2+)</name>
        <dbReference type="ChEBI" id="CHEBI:18420"/>
    </cofactor>
</comment>
<proteinExistence type="predicted"/>
<evidence type="ECO:0000256" key="1">
    <source>
        <dbReference type="ARBA" id="ARBA00001946"/>
    </source>
</evidence>
<keyword evidence="5" id="KW-1185">Reference proteome</keyword>
<evidence type="ECO:0000313" key="5">
    <source>
        <dbReference type="Proteomes" id="UP001204142"/>
    </source>
</evidence>
<evidence type="ECO:0000313" key="4">
    <source>
        <dbReference type="EMBL" id="MCQ8895408.1"/>
    </source>
</evidence>
<evidence type="ECO:0000259" key="3">
    <source>
        <dbReference type="PROSITE" id="PS51462"/>
    </source>
</evidence>
<dbReference type="Gene3D" id="3.30.750.160">
    <property type="match status" value="1"/>
</dbReference>
<dbReference type="Proteomes" id="UP001204142">
    <property type="component" value="Unassembled WGS sequence"/>
</dbReference>
<dbReference type="InterPro" id="IPR020084">
    <property type="entry name" value="NUDIX_hydrolase_CS"/>
</dbReference>
<organism evidence="4 5">
    <name type="scientific">Limnobacter humi</name>
    <dbReference type="NCBI Taxonomy" id="1778671"/>
    <lineage>
        <taxon>Bacteria</taxon>
        <taxon>Pseudomonadati</taxon>
        <taxon>Pseudomonadota</taxon>
        <taxon>Betaproteobacteria</taxon>
        <taxon>Burkholderiales</taxon>
        <taxon>Burkholderiaceae</taxon>
        <taxon>Limnobacter</taxon>
    </lineage>
</organism>
<dbReference type="Gene3D" id="3.90.79.10">
    <property type="entry name" value="Nucleoside Triphosphate Pyrophosphohydrolase"/>
    <property type="match status" value="1"/>
</dbReference>
<dbReference type="Pfam" id="PF00293">
    <property type="entry name" value="NUDIX"/>
    <property type="match status" value="1"/>
</dbReference>
<dbReference type="InterPro" id="IPR015797">
    <property type="entry name" value="NUDIX_hydrolase-like_dom_sf"/>
</dbReference>
<name>A0ABT1WD08_9BURK</name>
<reference evidence="4 5" key="1">
    <citation type="submission" date="2022-07" db="EMBL/GenBank/DDBJ databases">
        <authorList>
            <person name="Xamxidin M."/>
            <person name="Wu M."/>
        </authorList>
    </citation>
    <scope>NUCLEOTIDE SEQUENCE [LARGE SCALE GENOMIC DNA]</scope>
    <source>
        <strain evidence="4 5">NBRC 111650</strain>
    </source>
</reference>
<dbReference type="InterPro" id="IPR000086">
    <property type="entry name" value="NUDIX_hydrolase_dom"/>
</dbReference>
<dbReference type="SUPFAM" id="SSF55811">
    <property type="entry name" value="Nudix"/>
    <property type="match status" value="1"/>
</dbReference>
<dbReference type="EMBL" id="JANIGO010000001">
    <property type="protein sequence ID" value="MCQ8895408.1"/>
    <property type="molecule type" value="Genomic_DNA"/>
</dbReference>
<feature type="domain" description="Nudix hydrolase" evidence="3">
    <location>
        <begin position="137"/>
        <end position="279"/>
    </location>
</feature>
<comment type="caution">
    <text evidence="4">The sequence shown here is derived from an EMBL/GenBank/DDBJ whole genome shotgun (WGS) entry which is preliminary data.</text>
</comment>
<gene>
    <name evidence="4" type="ORF">NQT62_03015</name>
</gene>
<dbReference type="RefSeq" id="WP_256763087.1">
    <property type="nucleotide sequence ID" value="NZ_JANIGO010000001.1"/>
</dbReference>
<dbReference type="PROSITE" id="PS51462">
    <property type="entry name" value="NUDIX"/>
    <property type="match status" value="1"/>
</dbReference>
<protein>
    <submittedName>
        <fullName evidence="4">NUDIX domain-containing protein</fullName>
    </submittedName>
</protein>
<dbReference type="PROSITE" id="PS00893">
    <property type="entry name" value="NUDIX_BOX"/>
    <property type="match status" value="1"/>
</dbReference>
<evidence type="ECO:0000256" key="2">
    <source>
        <dbReference type="ARBA" id="ARBA00022801"/>
    </source>
</evidence>